<dbReference type="EMBL" id="JANBUY010000316">
    <property type="protein sequence ID" value="KAJ2860208.1"/>
    <property type="molecule type" value="Genomic_DNA"/>
</dbReference>
<name>A0A9W8ID40_9FUNG</name>
<organism evidence="1 2">
    <name type="scientific">Coemansia aciculifera</name>
    <dbReference type="NCBI Taxonomy" id="417176"/>
    <lineage>
        <taxon>Eukaryota</taxon>
        <taxon>Fungi</taxon>
        <taxon>Fungi incertae sedis</taxon>
        <taxon>Zoopagomycota</taxon>
        <taxon>Kickxellomycotina</taxon>
        <taxon>Kickxellomycetes</taxon>
        <taxon>Kickxellales</taxon>
        <taxon>Kickxellaceae</taxon>
        <taxon>Coemansia</taxon>
    </lineage>
</organism>
<reference evidence="1" key="1">
    <citation type="submission" date="2022-07" db="EMBL/GenBank/DDBJ databases">
        <title>Phylogenomic reconstructions and comparative analyses of Kickxellomycotina fungi.</title>
        <authorList>
            <person name="Reynolds N.K."/>
            <person name="Stajich J.E."/>
            <person name="Barry K."/>
            <person name="Grigoriev I.V."/>
            <person name="Crous P."/>
            <person name="Smith M.E."/>
        </authorList>
    </citation>
    <scope>NUCLEOTIDE SEQUENCE</scope>
    <source>
        <strain evidence="1">RSA 476</strain>
    </source>
</reference>
<gene>
    <name evidence="1" type="ORF">GGH94_005660</name>
</gene>
<proteinExistence type="predicted"/>
<protein>
    <submittedName>
        <fullName evidence="1">Uncharacterized protein</fullName>
    </submittedName>
</protein>
<evidence type="ECO:0000313" key="1">
    <source>
        <dbReference type="EMBL" id="KAJ2860208.1"/>
    </source>
</evidence>
<dbReference type="Proteomes" id="UP001140074">
    <property type="component" value="Unassembled WGS sequence"/>
</dbReference>
<dbReference type="AlphaFoldDB" id="A0A9W8ID40"/>
<accession>A0A9W8ID40</accession>
<comment type="caution">
    <text evidence="1">The sequence shown here is derived from an EMBL/GenBank/DDBJ whole genome shotgun (WGS) entry which is preliminary data.</text>
</comment>
<sequence length="225" mass="26104">MAERVTNFVKEHYPAPVPDCIRVHDMLHSKFTWTEAEYKRAVAFKAQGLTCKEVARRLSPTLRCTSTANALKRYSSPKPVRELISVDELQEISKLVDKYSEKYPVVEIVDRICTQLSLGNRSGYHRLISLRIVAHPHYQAKLRDIEYSDLVNCIAMSWTTTKLAAKKLNVPYHALDNRLRDLNSKLYSSKWTEEETRKLLDYMRTVTSFIRCIIRIELDGTHQST</sequence>
<keyword evidence="2" id="KW-1185">Reference proteome</keyword>
<evidence type="ECO:0000313" key="2">
    <source>
        <dbReference type="Proteomes" id="UP001140074"/>
    </source>
</evidence>